<feature type="non-terminal residue" evidence="10">
    <location>
        <position position="1"/>
    </location>
</feature>
<dbReference type="GO" id="GO:0006950">
    <property type="term" value="P:response to stress"/>
    <property type="evidence" value="ECO:0007669"/>
    <property type="project" value="UniProtKB-ARBA"/>
</dbReference>
<sequence>GFYLPWAMLALDLIFGNPLKPDILGMVAGHLYYFLTVLHPLAGGKFKFNTPLLVHKVVAYWGEGNQMNSPVQSNPSAGIVFRGRSNRLGGAQSTTVRRTPQETSEGANSSPQQQNQGGGIAFQGRSYRLNG</sequence>
<evidence type="ECO:0000256" key="8">
    <source>
        <dbReference type="SAM" id="MobiDB-lite"/>
    </source>
</evidence>
<evidence type="ECO:0000256" key="2">
    <source>
        <dbReference type="ARBA" id="ARBA00008917"/>
    </source>
</evidence>
<evidence type="ECO:0000313" key="9">
    <source>
        <dbReference type="EMBL" id="PNX60494.1"/>
    </source>
</evidence>
<dbReference type="PANTHER" id="PTHR11009">
    <property type="entry name" value="DER1-LIKE PROTEIN, DERLIN"/>
    <property type="match status" value="1"/>
</dbReference>
<evidence type="ECO:0000256" key="3">
    <source>
        <dbReference type="ARBA" id="ARBA00022692"/>
    </source>
</evidence>
<accession>A0A2K3K8M9</accession>
<evidence type="ECO:0000256" key="4">
    <source>
        <dbReference type="ARBA" id="ARBA00022824"/>
    </source>
</evidence>
<organism evidence="10 11">
    <name type="scientific">Trifolium pratense</name>
    <name type="common">Red clover</name>
    <dbReference type="NCBI Taxonomy" id="57577"/>
    <lineage>
        <taxon>Eukaryota</taxon>
        <taxon>Viridiplantae</taxon>
        <taxon>Streptophyta</taxon>
        <taxon>Embryophyta</taxon>
        <taxon>Tracheophyta</taxon>
        <taxon>Spermatophyta</taxon>
        <taxon>Magnoliopsida</taxon>
        <taxon>eudicotyledons</taxon>
        <taxon>Gunneridae</taxon>
        <taxon>Pentapetalae</taxon>
        <taxon>rosids</taxon>
        <taxon>fabids</taxon>
        <taxon>Fabales</taxon>
        <taxon>Fabaceae</taxon>
        <taxon>Papilionoideae</taxon>
        <taxon>50 kb inversion clade</taxon>
        <taxon>NPAAA clade</taxon>
        <taxon>Hologalegina</taxon>
        <taxon>IRL clade</taxon>
        <taxon>Trifolieae</taxon>
        <taxon>Trifolium</taxon>
    </lineage>
</organism>
<keyword evidence="5" id="KW-1133">Transmembrane helix</keyword>
<comment type="function">
    <text evidence="7">May be involved in the degradation of misfolded endoplasmic reticulum (ER) luminal proteins.</text>
</comment>
<evidence type="ECO:0000313" key="11">
    <source>
        <dbReference type="Proteomes" id="UP000236291"/>
    </source>
</evidence>
<evidence type="ECO:0000256" key="5">
    <source>
        <dbReference type="ARBA" id="ARBA00022989"/>
    </source>
</evidence>
<name>A0A2K3K8M9_TRIPR</name>
<keyword evidence="6" id="KW-0472">Membrane</keyword>
<dbReference type="InterPro" id="IPR007599">
    <property type="entry name" value="DER1"/>
</dbReference>
<comment type="similarity">
    <text evidence="2 7">Belongs to the derlin family.</text>
</comment>
<evidence type="ECO:0000256" key="1">
    <source>
        <dbReference type="ARBA" id="ARBA00004477"/>
    </source>
</evidence>
<comment type="subcellular location">
    <subcellularLocation>
        <location evidence="1 7">Endoplasmic reticulum membrane</location>
        <topology evidence="1 7">Multi-pass membrane protein</topology>
    </subcellularLocation>
</comment>
<dbReference type="AlphaFoldDB" id="A0A2K3K8M9"/>
<protein>
    <recommendedName>
        <fullName evidence="7">Derlin</fullName>
    </recommendedName>
</protein>
<feature type="compositionally biased region" description="Polar residues" evidence="8">
    <location>
        <begin position="91"/>
        <end position="111"/>
    </location>
</feature>
<dbReference type="Proteomes" id="UP000236291">
    <property type="component" value="Unassembled WGS sequence"/>
</dbReference>
<feature type="region of interest" description="Disordered" evidence="8">
    <location>
        <begin position="70"/>
        <end position="131"/>
    </location>
</feature>
<keyword evidence="4 7" id="KW-0256">Endoplasmic reticulum</keyword>
<proteinExistence type="inferred from homology"/>
<evidence type="ECO:0000313" key="10">
    <source>
        <dbReference type="EMBL" id="PNX62651.1"/>
    </source>
</evidence>
<keyword evidence="3" id="KW-0812">Transmembrane</keyword>
<dbReference type="ExpressionAtlas" id="A0A2K3K8M9">
    <property type="expression patterns" value="baseline"/>
</dbReference>
<comment type="caution">
    <text evidence="10">The sequence shown here is derived from an EMBL/GenBank/DDBJ whole genome shotgun (WGS) entry which is preliminary data.</text>
</comment>
<dbReference type="EMBL" id="ASHM01082916">
    <property type="protein sequence ID" value="PNX60494.1"/>
    <property type="molecule type" value="Genomic_DNA"/>
</dbReference>
<dbReference type="EMBL" id="ASHM01088240">
    <property type="protein sequence ID" value="PNX62651.1"/>
    <property type="molecule type" value="Genomic_DNA"/>
</dbReference>
<dbReference type="Pfam" id="PF04511">
    <property type="entry name" value="DER1"/>
    <property type="match status" value="1"/>
</dbReference>
<evidence type="ECO:0000256" key="7">
    <source>
        <dbReference type="RuleBase" id="RU363059"/>
    </source>
</evidence>
<reference evidence="10 11" key="1">
    <citation type="journal article" date="2014" name="Am. J. Bot.">
        <title>Genome assembly and annotation for red clover (Trifolium pratense; Fabaceae).</title>
        <authorList>
            <person name="Istvanek J."/>
            <person name="Jaros M."/>
            <person name="Krenek A."/>
            <person name="Repkova J."/>
        </authorList>
    </citation>
    <scope>NUCLEOTIDE SEQUENCE [LARGE SCALE GENOMIC DNA]</scope>
    <source>
        <strain evidence="11">cv. Tatra</strain>
        <tissue evidence="10">Young leaves</tissue>
    </source>
</reference>
<dbReference type="GO" id="GO:0005789">
    <property type="term" value="C:endoplasmic reticulum membrane"/>
    <property type="evidence" value="ECO:0007669"/>
    <property type="project" value="UniProtKB-SubCell"/>
</dbReference>
<evidence type="ECO:0000256" key="6">
    <source>
        <dbReference type="ARBA" id="ARBA00023136"/>
    </source>
</evidence>
<gene>
    <name evidence="9" type="ORF">L195_g051959</name>
    <name evidence="10" type="ORF">L195_g053093</name>
</gene>
<reference evidence="10 11" key="2">
    <citation type="journal article" date="2017" name="Front. Plant Sci.">
        <title>Gene Classification and Mining of Molecular Markers Useful in Red Clover (Trifolium pratense) Breeding.</title>
        <authorList>
            <person name="Istvanek J."/>
            <person name="Dluhosova J."/>
            <person name="Dluhos P."/>
            <person name="Patkova L."/>
            <person name="Nedelnik J."/>
            <person name="Repkova J."/>
        </authorList>
    </citation>
    <scope>NUCLEOTIDE SEQUENCE [LARGE SCALE GENOMIC DNA]</scope>
    <source>
        <strain evidence="11">cv. Tatra</strain>
        <tissue evidence="10">Young leaves</tissue>
    </source>
</reference>